<feature type="chain" id="PRO_5047463814" description="ABC-type transport auxiliary lipoprotein component domain-containing protein" evidence="1">
    <location>
        <begin position="24"/>
        <end position="188"/>
    </location>
</feature>
<dbReference type="EMBL" id="JBIGHZ010000002">
    <property type="protein sequence ID" value="MFG6447498.1"/>
    <property type="molecule type" value="Genomic_DNA"/>
</dbReference>
<feature type="signal peptide" evidence="1">
    <location>
        <begin position="1"/>
        <end position="23"/>
    </location>
</feature>
<organism evidence="2 3">
    <name type="scientific">Roseateles rivi</name>
    <dbReference type="NCBI Taxonomy" id="3299028"/>
    <lineage>
        <taxon>Bacteria</taxon>
        <taxon>Pseudomonadati</taxon>
        <taxon>Pseudomonadota</taxon>
        <taxon>Betaproteobacteria</taxon>
        <taxon>Burkholderiales</taxon>
        <taxon>Sphaerotilaceae</taxon>
        <taxon>Roseateles</taxon>
    </lineage>
</organism>
<keyword evidence="3" id="KW-1185">Reference proteome</keyword>
<dbReference type="RefSeq" id="WP_394458905.1">
    <property type="nucleotide sequence ID" value="NZ_JBIGHZ010000002.1"/>
</dbReference>
<protein>
    <recommendedName>
        <fullName evidence="4">ABC-type transport auxiliary lipoprotein component domain-containing protein</fullName>
    </recommendedName>
</protein>
<reference evidence="2 3" key="1">
    <citation type="submission" date="2024-08" db="EMBL/GenBank/DDBJ databases">
        <authorList>
            <person name="Lu H."/>
        </authorList>
    </citation>
    <scope>NUCLEOTIDE SEQUENCE [LARGE SCALE GENOMIC DNA]</scope>
    <source>
        <strain evidence="2 3">BYS180W</strain>
    </source>
</reference>
<proteinExistence type="predicted"/>
<dbReference type="PROSITE" id="PS51257">
    <property type="entry name" value="PROKAR_LIPOPROTEIN"/>
    <property type="match status" value="1"/>
</dbReference>
<evidence type="ECO:0000313" key="3">
    <source>
        <dbReference type="Proteomes" id="UP001606099"/>
    </source>
</evidence>
<name>A0ABW7FT77_9BURK</name>
<evidence type="ECO:0000256" key="1">
    <source>
        <dbReference type="SAM" id="SignalP"/>
    </source>
</evidence>
<evidence type="ECO:0008006" key="4">
    <source>
        <dbReference type="Google" id="ProtNLM"/>
    </source>
</evidence>
<evidence type="ECO:0000313" key="2">
    <source>
        <dbReference type="EMBL" id="MFG6447498.1"/>
    </source>
</evidence>
<keyword evidence="1" id="KW-0732">Signal</keyword>
<sequence>MSALPRPLLLPLALLLALLSGCATPLEPESARLSTIERLQLSSWMPAALRRQVALGKVQSERISEAWFGTSVNTPRLRVVLDDLLRDTGLNAPDPKLARYELHTKLLSQDASWPQPGDSKATLYLEFRLVQREGERLVYLRQMRVHQTLGWERSWTQPGQGGRLALEAAMRQSLSTLLRELAELPIEG</sequence>
<gene>
    <name evidence="2" type="ORF">ACG0Z6_04470</name>
</gene>
<comment type="caution">
    <text evidence="2">The sequence shown here is derived from an EMBL/GenBank/DDBJ whole genome shotgun (WGS) entry which is preliminary data.</text>
</comment>
<accession>A0ABW7FT77</accession>
<dbReference type="Proteomes" id="UP001606099">
    <property type="component" value="Unassembled WGS sequence"/>
</dbReference>